<keyword evidence="15" id="KW-1185">Reference proteome</keyword>
<keyword evidence="6 12" id="KW-0032">Aminotransferase</keyword>
<evidence type="ECO:0000256" key="2">
    <source>
        <dbReference type="ARBA" id="ARBA00005011"/>
    </source>
</evidence>
<feature type="modified residue" description="N6-(pyridoxal phosphate)lysine" evidence="12">
    <location>
        <position position="209"/>
    </location>
</feature>
<evidence type="ECO:0000256" key="9">
    <source>
        <dbReference type="ARBA" id="ARBA00022898"/>
    </source>
</evidence>
<dbReference type="Pfam" id="PF00155">
    <property type="entry name" value="Aminotran_1_2"/>
    <property type="match status" value="1"/>
</dbReference>
<dbReference type="InterPro" id="IPR001917">
    <property type="entry name" value="Aminotrans_II_pyridoxalP_BS"/>
</dbReference>
<keyword evidence="7 12" id="KW-0028">Amino-acid biosynthesis</keyword>
<proteinExistence type="inferred from homology"/>
<evidence type="ECO:0000256" key="11">
    <source>
        <dbReference type="ARBA" id="ARBA00047481"/>
    </source>
</evidence>
<dbReference type="UniPathway" id="UPA00031">
    <property type="reaction ID" value="UER00012"/>
</dbReference>
<dbReference type="OrthoDB" id="9813612at2"/>
<name>A0A434B067_9BACT</name>
<dbReference type="Gene3D" id="3.90.1150.10">
    <property type="entry name" value="Aspartate Aminotransferase, domain 1"/>
    <property type="match status" value="1"/>
</dbReference>
<dbReference type="EMBL" id="RJJX01000001">
    <property type="protein sequence ID" value="RUT80107.1"/>
    <property type="molecule type" value="Genomic_DNA"/>
</dbReference>
<dbReference type="InterPro" id="IPR004839">
    <property type="entry name" value="Aminotransferase_I/II_large"/>
</dbReference>
<dbReference type="InterPro" id="IPR015422">
    <property type="entry name" value="PyrdxlP-dep_Trfase_small"/>
</dbReference>
<dbReference type="RefSeq" id="WP_127342245.1">
    <property type="nucleotide sequence ID" value="NZ_RJJX01000001.1"/>
</dbReference>
<organism evidence="14 15">
    <name type="scientific">Ancylomarina longa</name>
    <dbReference type="NCBI Taxonomy" id="2487017"/>
    <lineage>
        <taxon>Bacteria</taxon>
        <taxon>Pseudomonadati</taxon>
        <taxon>Bacteroidota</taxon>
        <taxon>Bacteroidia</taxon>
        <taxon>Marinilabiliales</taxon>
        <taxon>Marinifilaceae</taxon>
        <taxon>Ancylomarina</taxon>
    </lineage>
</organism>
<dbReference type="GO" id="GO:0000105">
    <property type="term" value="P:L-histidine biosynthetic process"/>
    <property type="evidence" value="ECO:0007669"/>
    <property type="project" value="UniProtKB-UniRule"/>
</dbReference>
<dbReference type="InterPro" id="IPR005861">
    <property type="entry name" value="HisP_aminotrans"/>
</dbReference>
<comment type="pathway">
    <text evidence="2 12">Amino-acid biosynthesis; L-histidine biosynthesis; L-histidine from 5-phospho-alpha-D-ribose 1-diphosphate: step 7/9.</text>
</comment>
<dbReference type="HAMAP" id="MF_01023">
    <property type="entry name" value="HisC_aminotrans_2"/>
    <property type="match status" value="1"/>
</dbReference>
<dbReference type="PROSITE" id="PS00599">
    <property type="entry name" value="AA_TRANSFER_CLASS_2"/>
    <property type="match status" value="1"/>
</dbReference>
<gene>
    <name evidence="12 14" type="primary">hisC</name>
    <name evidence="14" type="ORF">DLK05_01750</name>
</gene>
<dbReference type="InterPro" id="IPR015424">
    <property type="entry name" value="PyrdxlP-dep_Trfase"/>
</dbReference>
<dbReference type="AlphaFoldDB" id="A0A434B067"/>
<evidence type="ECO:0000256" key="8">
    <source>
        <dbReference type="ARBA" id="ARBA00022679"/>
    </source>
</evidence>
<dbReference type="GO" id="GO:0030170">
    <property type="term" value="F:pyridoxal phosphate binding"/>
    <property type="evidence" value="ECO:0007669"/>
    <property type="project" value="InterPro"/>
</dbReference>
<accession>A0A434B067</accession>
<comment type="similarity">
    <text evidence="4 12">Belongs to the class-II pyridoxal-phosphate-dependent aminotransferase family. Histidinol-phosphate aminotransferase subfamily.</text>
</comment>
<dbReference type="PANTHER" id="PTHR42885">
    <property type="entry name" value="HISTIDINOL-PHOSPHATE AMINOTRANSFERASE-RELATED"/>
    <property type="match status" value="1"/>
</dbReference>
<evidence type="ECO:0000256" key="6">
    <source>
        <dbReference type="ARBA" id="ARBA00022576"/>
    </source>
</evidence>
<dbReference type="GO" id="GO:0004400">
    <property type="term" value="F:histidinol-phosphate transaminase activity"/>
    <property type="evidence" value="ECO:0007669"/>
    <property type="project" value="UniProtKB-UniRule"/>
</dbReference>
<evidence type="ECO:0000256" key="5">
    <source>
        <dbReference type="ARBA" id="ARBA00011738"/>
    </source>
</evidence>
<comment type="pathway">
    <text evidence="3">Lipid metabolism.</text>
</comment>
<evidence type="ECO:0000313" key="14">
    <source>
        <dbReference type="EMBL" id="RUT80107.1"/>
    </source>
</evidence>
<dbReference type="Gene3D" id="3.40.640.10">
    <property type="entry name" value="Type I PLP-dependent aspartate aminotransferase-like (Major domain)"/>
    <property type="match status" value="1"/>
</dbReference>
<evidence type="ECO:0000256" key="1">
    <source>
        <dbReference type="ARBA" id="ARBA00001933"/>
    </source>
</evidence>
<keyword evidence="8 12" id="KW-0808">Transferase</keyword>
<dbReference type="SUPFAM" id="SSF53383">
    <property type="entry name" value="PLP-dependent transferases"/>
    <property type="match status" value="1"/>
</dbReference>
<evidence type="ECO:0000256" key="7">
    <source>
        <dbReference type="ARBA" id="ARBA00022605"/>
    </source>
</evidence>
<evidence type="ECO:0000259" key="13">
    <source>
        <dbReference type="Pfam" id="PF00155"/>
    </source>
</evidence>
<keyword evidence="10 12" id="KW-0368">Histidine biosynthesis</keyword>
<evidence type="ECO:0000256" key="3">
    <source>
        <dbReference type="ARBA" id="ARBA00005189"/>
    </source>
</evidence>
<evidence type="ECO:0000313" key="15">
    <source>
        <dbReference type="Proteomes" id="UP000282985"/>
    </source>
</evidence>
<sequence>MDTSNFDLKKLLRKNVKNLIPYSSARDEFTGKASVFLDANENPFENGVNRYPDPLQRQLKKRIGEIKSVDSDRLILGNGSDEVIDLLFRAFCEPNTDNVVICTPTYGMYEVAANINAVEIRKAALNSDFQPEVQLVLNTTDQNTKLLFLCSPNNPTANLYEEVRVFELLNKFSGIVVVDEAYIDFAKDKTYTKYLNQFPNLVILQTLSKAWGMAGIRLGIGMASNEIVQFLNRIKPPYNVNSLTQKKALEALKKEKIYEKQIELILKERTSLFGFLSKCEFVEKVYSSDANFLLIKVKDASGLYDYLLRQGIVIRDRSKIESLEQCVRISVGTKEENRLLKKALLSFDTKFRENDNKKESSIY</sequence>
<comment type="subunit">
    <text evidence="5 12">Homodimer.</text>
</comment>
<evidence type="ECO:0000256" key="12">
    <source>
        <dbReference type="HAMAP-Rule" id="MF_01023"/>
    </source>
</evidence>
<dbReference type="PANTHER" id="PTHR42885:SF2">
    <property type="entry name" value="HISTIDINOL-PHOSPHATE AMINOTRANSFERASE"/>
    <property type="match status" value="1"/>
</dbReference>
<feature type="domain" description="Aminotransferase class I/classII large" evidence="13">
    <location>
        <begin position="46"/>
        <end position="340"/>
    </location>
</feature>
<dbReference type="Proteomes" id="UP000282985">
    <property type="component" value="Unassembled WGS sequence"/>
</dbReference>
<dbReference type="CDD" id="cd00609">
    <property type="entry name" value="AAT_like"/>
    <property type="match status" value="1"/>
</dbReference>
<reference evidence="14 15" key="1">
    <citation type="submission" date="2018-11" db="EMBL/GenBank/DDBJ databases">
        <title>Parancylomarina longa gen. nov., sp. nov., isolated from sediments of southern Okinawa.</title>
        <authorList>
            <person name="Fu T."/>
        </authorList>
    </citation>
    <scope>NUCLEOTIDE SEQUENCE [LARGE SCALE GENOMIC DNA]</scope>
    <source>
        <strain evidence="14 15">T3-2 S1-C</strain>
    </source>
</reference>
<comment type="cofactor">
    <cofactor evidence="1 12">
        <name>pyridoxal 5'-phosphate</name>
        <dbReference type="ChEBI" id="CHEBI:597326"/>
    </cofactor>
</comment>
<keyword evidence="9 12" id="KW-0663">Pyridoxal phosphate</keyword>
<comment type="catalytic activity">
    <reaction evidence="11 12">
        <text>L-histidinol phosphate + 2-oxoglutarate = 3-(imidazol-4-yl)-2-oxopropyl phosphate + L-glutamate</text>
        <dbReference type="Rhea" id="RHEA:23744"/>
        <dbReference type="ChEBI" id="CHEBI:16810"/>
        <dbReference type="ChEBI" id="CHEBI:29985"/>
        <dbReference type="ChEBI" id="CHEBI:57766"/>
        <dbReference type="ChEBI" id="CHEBI:57980"/>
        <dbReference type="EC" id="2.6.1.9"/>
    </reaction>
</comment>
<comment type="caution">
    <text evidence="14">The sequence shown here is derived from an EMBL/GenBank/DDBJ whole genome shotgun (WGS) entry which is preliminary data.</text>
</comment>
<dbReference type="InterPro" id="IPR015421">
    <property type="entry name" value="PyrdxlP-dep_Trfase_major"/>
</dbReference>
<evidence type="ECO:0000256" key="10">
    <source>
        <dbReference type="ARBA" id="ARBA00023102"/>
    </source>
</evidence>
<dbReference type="NCBIfam" id="TIGR01141">
    <property type="entry name" value="hisC"/>
    <property type="match status" value="1"/>
</dbReference>
<protein>
    <recommendedName>
        <fullName evidence="12">Histidinol-phosphate aminotransferase</fullName>
        <ecNumber evidence="12">2.6.1.9</ecNumber>
    </recommendedName>
    <alternativeName>
        <fullName evidence="12">Imidazole acetol-phosphate transaminase</fullName>
    </alternativeName>
</protein>
<dbReference type="EC" id="2.6.1.9" evidence="12"/>
<evidence type="ECO:0000256" key="4">
    <source>
        <dbReference type="ARBA" id="ARBA00007970"/>
    </source>
</evidence>